<reference evidence="1 2" key="1">
    <citation type="journal article" date="2019" name="Int. J. Syst. Evol. Microbiol.">
        <title>Streptomyces cadmiisoli sp. nov., a novel actinomycete isolated from cadmium-contaminated soil.</title>
        <authorList>
            <person name="Li K."/>
            <person name="Tang X."/>
            <person name="Zhao J."/>
            <person name="Guo Y."/>
            <person name="Tang Y."/>
            <person name="Gao J."/>
        </authorList>
    </citation>
    <scope>NUCLEOTIDE SEQUENCE [LARGE SCALE GENOMIC DNA]</scope>
    <source>
        <strain evidence="1 2">ZFG47</strain>
    </source>
</reference>
<dbReference type="GeneID" id="32593277"/>
<dbReference type="EMBL" id="CP030073">
    <property type="protein sequence ID" value="AWW36883.1"/>
    <property type="molecule type" value="Genomic_DNA"/>
</dbReference>
<dbReference type="AlphaFoldDB" id="A0A2Z4IXG9"/>
<keyword evidence="2" id="KW-1185">Reference proteome</keyword>
<sequence length="219" mass="24176">MHEKPLSKIAAELLHLHPPGSHPSADRSAPTGFALDPVAVSEFVADRLDAPGEAALADQVARLVPFHWSLPNTIAAELSQVTDHVGGQPELLAWLDRYPGMPRLTARLYVLMGLLDQYSSDDAVVTALREFRQRTPYPEGLRGYLVPETDDETLGSLAYRIEEELGDGRTHESVELALATEQWLRQVAPRAEELDPRLGDMDELLGHTREDIRTAAAET</sequence>
<dbReference type="KEGG" id="scad:DN051_09770"/>
<evidence type="ECO:0000313" key="2">
    <source>
        <dbReference type="Proteomes" id="UP000249616"/>
    </source>
</evidence>
<name>A0A2Z4IXG9_9ACTN</name>
<evidence type="ECO:0000313" key="1">
    <source>
        <dbReference type="EMBL" id="AWW36883.1"/>
    </source>
</evidence>
<dbReference type="Proteomes" id="UP000249616">
    <property type="component" value="Chromosome"/>
</dbReference>
<protein>
    <submittedName>
        <fullName evidence="1">Uncharacterized protein</fullName>
    </submittedName>
</protein>
<proteinExistence type="predicted"/>
<accession>A0A2Z4IXG9</accession>
<organism evidence="1 2">
    <name type="scientific">Streptomyces cadmiisoli</name>
    <dbReference type="NCBI Taxonomy" id="2184053"/>
    <lineage>
        <taxon>Bacteria</taxon>
        <taxon>Bacillati</taxon>
        <taxon>Actinomycetota</taxon>
        <taxon>Actinomycetes</taxon>
        <taxon>Kitasatosporales</taxon>
        <taxon>Streptomycetaceae</taxon>
        <taxon>Streptomyces</taxon>
        <taxon>Streptomyces aurantiacus group</taxon>
    </lineage>
</organism>
<gene>
    <name evidence="1" type="ORF">DN051_09770</name>
</gene>
<dbReference type="RefSeq" id="WP_053761146.1">
    <property type="nucleotide sequence ID" value="NZ_CP030073.1"/>
</dbReference>